<dbReference type="OrthoDB" id="118689at2"/>
<reference evidence="1 2" key="1">
    <citation type="submission" date="2017-05" db="EMBL/GenBank/DDBJ databases">
        <authorList>
            <person name="Varghese N."/>
            <person name="Submissions S."/>
        </authorList>
    </citation>
    <scope>NUCLEOTIDE SEQUENCE [LARGE SCALE GENOMIC DNA]</scope>
    <source>
        <strain evidence="1 2">DSM 28009</strain>
    </source>
</reference>
<dbReference type="RefSeq" id="WP_142639991.1">
    <property type="nucleotide sequence ID" value="NZ_CANMDC010000018.1"/>
</dbReference>
<sequence length="347" mass="37667">MANPDLAAKLQSRYRSVELAHQGDEDLGPLKLLPGVWKNGDSTRGRGWNMIALPFATEPGSRLNYRLLVNQFEETLQFTTVDKAVPNRGIERPNPASGDPTINTDQFVVTLDYQQSIAQLSAEDRPDSGLAGPADLAIHHEPGLFLHMTNLTTNNLNVARLGTVPHGDSLLGLGEASEIDGPPTIPVVDGLPEGATKDLNSGYLSPYKHYHDNPFNGVVTAPGFPGFDPVHPHLLLAAGIPNNVKKTTILPFNTALEDAGIVNIPFVVKQANAAVMDSIFWIMELDEPGIGGEPKLLMMYLQNVGLDFFPRFDGKPGLIRWPHVSINVMEKVAPPEEAAPYTVIPQV</sequence>
<dbReference type="NCBIfam" id="NF040572">
    <property type="entry name" value="heme_bind_FMP"/>
    <property type="match status" value="1"/>
</dbReference>
<accession>A0A521FAF4</accession>
<keyword evidence="2" id="KW-1185">Reference proteome</keyword>
<name>A0A521FAF4_9RHOB</name>
<dbReference type="EMBL" id="FXTE01000018">
    <property type="protein sequence ID" value="SMO92621.1"/>
    <property type="molecule type" value="Genomic_DNA"/>
</dbReference>
<dbReference type="InterPro" id="IPR047975">
    <property type="entry name" value="Heme_bind_FMP"/>
</dbReference>
<organism evidence="1 2">
    <name type="scientific">Ruegeria faecimaris</name>
    <dbReference type="NCBI Taxonomy" id="686389"/>
    <lineage>
        <taxon>Bacteria</taxon>
        <taxon>Pseudomonadati</taxon>
        <taxon>Pseudomonadota</taxon>
        <taxon>Alphaproteobacteria</taxon>
        <taxon>Rhodobacterales</taxon>
        <taxon>Roseobacteraceae</taxon>
        <taxon>Ruegeria</taxon>
    </lineage>
</organism>
<evidence type="ECO:0000313" key="2">
    <source>
        <dbReference type="Proteomes" id="UP000319555"/>
    </source>
</evidence>
<evidence type="ECO:0000313" key="1">
    <source>
        <dbReference type="EMBL" id="SMO92621.1"/>
    </source>
</evidence>
<dbReference type="AlphaFoldDB" id="A0A521FAF4"/>
<proteinExistence type="predicted"/>
<protein>
    <submittedName>
        <fullName evidence="1">Uncharacterized protein</fullName>
    </submittedName>
</protein>
<gene>
    <name evidence="1" type="ORF">SAMN06265380_11822</name>
</gene>
<dbReference type="Proteomes" id="UP000319555">
    <property type="component" value="Unassembled WGS sequence"/>
</dbReference>